<keyword evidence="3 9" id="KW-0963">Cytoplasm</keyword>
<dbReference type="STRING" id="585529.HMPREF0291_10584"/>
<comment type="caution">
    <text evidence="14">The sequence shown here is derived from an EMBL/GenBank/DDBJ whole genome shotgun (WGS) entry which is preliminary data.</text>
</comment>
<dbReference type="GO" id="GO:0003677">
    <property type="term" value="F:DNA binding"/>
    <property type="evidence" value="ECO:0007669"/>
    <property type="project" value="UniProtKB-UniRule"/>
</dbReference>
<dbReference type="PIRSF" id="PIRSF000804">
    <property type="entry name" value="DNA_pol_III_b"/>
    <property type="match status" value="1"/>
</dbReference>
<dbReference type="HOGENOM" id="CLU_038149_1_1_11"/>
<evidence type="ECO:0000313" key="15">
    <source>
        <dbReference type="Proteomes" id="UP000004208"/>
    </source>
</evidence>
<evidence type="ECO:0000256" key="3">
    <source>
        <dbReference type="ARBA" id="ARBA00022490"/>
    </source>
</evidence>
<comment type="subcellular location">
    <subcellularLocation>
        <location evidence="1 9">Cytoplasm</location>
    </subcellularLocation>
</comment>
<evidence type="ECO:0000256" key="9">
    <source>
        <dbReference type="PIRNR" id="PIRNR000804"/>
    </source>
</evidence>
<evidence type="ECO:0000259" key="13">
    <source>
        <dbReference type="Pfam" id="PF02768"/>
    </source>
</evidence>
<dbReference type="PANTHER" id="PTHR30478:SF0">
    <property type="entry name" value="BETA SLIDING CLAMP"/>
    <property type="match status" value="1"/>
</dbReference>
<dbReference type="NCBIfam" id="TIGR00663">
    <property type="entry name" value="dnan"/>
    <property type="match status" value="1"/>
</dbReference>
<evidence type="ECO:0000313" key="14">
    <source>
        <dbReference type="EMBL" id="EFK55326.1"/>
    </source>
</evidence>
<dbReference type="Pfam" id="PF02767">
    <property type="entry name" value="DNA_pol3_beta_2"/>
    <property type="match status" value="1"/>
</dbReference>
<dbReference type="GO" id="GO:0005737">
    <property type="term" value="C:cytoplasm"/>
    <property type="evidence" value="ECO:0007669"/>
    <property type="project" value="UniProtKB-SubCell"/>
</dbReference>
<feature type="domain" description="DNA polymerase III beta sliding clamp central" evidence="12">
    <location>
        <begin position="155"/>
        <end position="278"/>
    </location>
</feature>
<dbReference type="InterPro" id="IPR022637">
    <property type="entry name" value="DNA_polIII_beta_cen"/>
</dbReference>
<accession>D7W946</accession>
<dbReference type="Proteomes" id="UP000004208">
    <property type="component" value="Unassembled WGS sequence"/>
</dbReference>
<dbReference type="GO" id="GO:0009360">
    <property type="term" value="C:DNA polymerase III complex"/>
    <property type="evidence" value="ECO:0007669"/>
    <property type="project" value="InterPro"/>
</dbReference>
<comment type="subunit">
    <text evidence="9">Forms a ring-shaped head-to-tail homodimer around DNA.</text>
</comment>
<keyword evidence="7 9" id="KW-0239">DNA-directed DNA polymerase</keyword>
<protein>
    <recommendedName>
        <fullName evidence="9">Beta sliding clamp</fullName>
    </recommendedName>
</protein>
<dbReference type="GO" id="GO:0006271">
    <property type="term" value="P:DNA strand elongation involved in DNA replication"/>
    <property type="evidence" value="ECO:0007669"/>
    <property type="project" value="TreeGrafter"/>
</dbReference>
<dbReference type="PANTHER" id="PTHR30478">
    <property type="entry name" value="DNA POLYMERASE III SUBUNIT BETA"/>
    <property type="match status" value="1"/>
</dbReference>
<dbReference type="FunFam" id="3.10.150.10:FF:000005">
    <property type="entry name" value="Beta sliding clamp"/>
    <property type="match status" value="1"/>
</dbReference>
<feature type="domain" description="DNA polymerase III beta sliding clamp C-terminal" evidence="13">
    <location>
        <begin position="282"/>
        <end position="390"/>
    </location>
</feature>
<keyword evidence="5 9" id="KW-0548">Nucleotidyltransferase</keyword>
<dbReference type="InterPro" id="IPR022635">
    <property type="entry name" value="DNA_polIII_beta_C"/>
</dbReference>
<dbReference type="Pfam" id="PF02768">
    <property type="entry name" value="DNA_pol3_beta_3"/>
    <property type="match status" value="1"/>
</dbReference>
<evidence type="ECO:0000256" key="5">
    <source>
        <dbReference type="ARBA" id="ARBA00022695"/>
    </source>
</evidence>
<comment type="function">
    <text evidence="9">Confers DNA tethering and processivity to DNA polymerases and other proteins. Acts as a clamp, forming a ring around DNA (a reaction catalyzed by the clamp-loading complex) which diffuses in an ATP-independent manner freely and bidirectionally along dsDNA. Initially characterized for its ability to contact the catalytic subunit of DNA polymerase III (Pol III), a complex, multichain enzyme responsible for most of the replicative synthesis in bacteria; Pol III exhibits 3'-5' exonuclease proofreading activity. The beta chain is required for initiation of replication as well as for processivity of DNA replication.</text>
</comment>
<dbReference type="GO" id="GO:0003887">
    <property type="term" value="F:DNA-directed DNA polymerase activity"/>
    <property type="evidence" value="ECO:0007669"/>
    <property type="project" value="UniProtKB-UniRule"/>
</dbReference>
<dbReference type="InterPro" id="IPR046938">
    <property type="entry name" value="DNA_clamp_sf"/>
</dbReference>
<dbReference type="SUPFAM" id="SSF55979">
    <property type="entry name" value="DNA clamp"/>
    <property type="match status" value="3"/>
</dbReference>
<feature type="region of interest" description="Disordered" evidence="10">
    <location>
        <begin position="1"/>
        <end position="21"/>
    </location>
</feature>
<comment type="similarity">
    <text evidence="2 9">Belongs to the beta sliding clamp family.</text>
</comment>
<dbReference type="SMART" id="SM00480">
    <property type="entry name" value="POL3Bc"/>
    <property type="match status" value="1"/>
</dbReference>
<dbReference type="GO" id="GO:0008408">
    <property type="term" value="F:3'-5' exonuclease activity"/>
    <property type="evidence" value="ECO:0007669"/>
    <property type="project" value="InterPro"/>
</dbReference>
<evidence type="ECO:0000256" key="2">
    <source>
        <dbReference type="ARBA" id="ARBA00010752"/>
    </source>
</evidence>
<evidence type="ECO:0000259" key="11">
    <source>
        <dbReference type="Pfam" id="PF00712"/>
    </source>
</evidence>
<evidence type="ECO:0000256" key="10">
    <source>
        <dbReference type="SAM" id="MobiDB-lite"/>
    </source>
</evidence>
<evidence type="ECO:0000256" key="1">
    <source>
        <dbReference type="ARBA" id="ARBA00004496"/>
    </source>
</evidence>
<proteinExistence type="inferred from homology"/>
<dbReference type="Gene3D" id="3.10.150.10">
    <property type="entry name" value="DNA Polymerase III, subunit A, domain 2"/>
    <property type="match status" value="3"/>
</dbReference>
<dbReference type="CDD" id="cd00140">
    <property type="entry name" value="beta_clamp"/>
    <property type="match status" value="1"/>
</dbReference>
<dbReference type="AlphaFoldDB" id="D7W946"/>
<keyword evidence="6 9" id="KW-0235">DNA replication</keyword>
<keyword evidence="8" id="KW-0238">DNA-binding</keyword>
<evidence type="ECO:0000256" key="6">
    <source>
        <dbReference type="ARBA" id="ARBA00022705"/>
    </source>
</evidence>
<keyword evidence="15" id="KW-1185">Reference proteome</keyword>
<gene>
    <name evidence="14" type="primary">dnaN</name>
    <name evidence="14" type="ORF">HMPREF0291_10584</name>
</gene>
<dbReference type="Pfam" id="PF00712">
    <property type="entry name" value="DNA_pol3_beta"/>
    <property type="match status" value="1"/>
</dbReference>
<keyword evidence="4 9" id="KW-0808">Transferase</keyword>
<feature type="domain" description="DNA polymerase III beta sliding clamp N-terminal" evidence="11">
    <location>
        <begin position="29"/>
        <end position="146"/>
    </location>
</feature>
<evidence type="ECO:0000259" key="12">
    <source>
        <dbReference type="Pfam" id="PF02767"/>
    </source>
</evidence>
<reference evidence="14" key="1">
    <citation type="submission" date="2010-06" db="EMBL/GenBank/DDBJ databases">
        <authorList>
            <person name="Muzny D."/>
            <person name="Qin X."/>
            <person name="Buhay C."/>
            <person name="Dugan-Rocha S."/>
            <person name="Ding Y."/>
            <person name="Chen G."/>
            <person name="Hawes A."/>
            <person name="Holder M."/>
            <person name="Jhangiani S."/>
            <person name="Johnson A."/>
            <person name="Khan Z."/>
            <person name="Li Z."/>
            <person name="Liu W."/>
            <person name="Liu X."/>
            <person name="Perez L."/>
            <person name="Shen H."/>
            <person name="Wang Q."/>
            <person name="Watt J."/>
            <person name="Xi L."/>
            <person name="Xin Y."/>
            <person name="Zhou J."/>
            <person name="Deng J."/>
            <person name="Jiang H."/>
            <person name="Liu Y."/>
            <person name="Qu J."/>
            <person name="Song X.-Z."/>
            <person name="Zhang L."/>
            <person name="Villasana D."/>
            <person name="Johnson A."/>
            <person name="Liu J."/>
            <person name="Liyanage D."/>
            <person name="Lorensuhewa L."/>
            <person name="Robinson T."/>
            <person name="Song A."/>
            <person name="Song B.-B."/>
            <person name="Dinh H."/>
            <person name="Thornton R."/>
            <person name="Coyle M."/>
            <person name="Francisco L."/>
            <person name="Jackson L."/>
            <person name="Javaid M."/>
            <person name="Korchina V."/>
            <person name="Kovar C."/>
            <person name="Mata R."/>
            <person name="Mathew T."/>
            <person name="Ngo R."/>
            <person name="Nguyen L."/>
            <person name="Nguyen N."/>
            <person name="Okwuonu G."/>
            <person name="Ongeri F."/>
            <person name="Pham C."/>
            <person name="Simmons D."/>
            <person name="Wilczek-Boney K."/>
            <person name="Hale W."/>
            <person name="Jakkamsetti A."/>
            <person name="Pham P."/>
            <person name="Ruth R."/>
            <person name="San Lucas F."/>
            <person name="Warren J."/>
            <person name="Zhang J."/>
            <person name="Zhao Z."/>
            <person name="Zhou C."/>
            <person name="Zhu D."/>
            <person name="Lee S."/>
            <person name="Bess C."/>
            <person name="Blankenburg K."/>
            <person name="Forbes L."/>
            <person name="Fu Q."/>
            <person name="Gubbala S."/>
            <person name="Hirani K."/>
            <person name="Jayaseelan J.C."/>
            <person name="Lara F."/>
            <person name="Munidasa M."/>
            <person name="Palculict T."/>
            <person name="Patil S."/>
            <person name="Pu L.-L."/>
            <person name="Saada N."/>
            <person name="Tang L."/>
            <person name="Weissenberger G."/>
            <person name="Zhu Y."/>
            <person name="Hemphill L."/>
            <person name="Shang Y."/>
            <person name="Youmans B."/>
            <person name="Ayvaz T."/>
            <person name="Ross M."/>
            <person name="Santibanez J."/>
            <person name="Aqrawi P."/>
            <person name="Gross S."/>
            <person name="Joshi V."/>
            <person name="Fowler G."/>
            <person name="Nazareth L."/>
            <person name="Reid J."/>
            <person name="Worley K."/>
            <person name="Petrosino J."/>
            <person name="Highlander S."/>
            <person name="Gibbs R."/>
        </authorList>
    </citation>
    <scope>NUCLEOTIDE SEQUENCE [LARGE SCALE GENOMIC DNA]</scope>
    <source>
        <strain evidence="14">ATCC 33030</strain>
    </source>
</reference>
<evidence type="ECO:0000256" key="7">
    <source>
        <dbReference type="ARBA" id="ARBA00022932"/>
    </source>
</evidence>
<dbReference type="InterPro" id="IPR001001">
    <property type="entry name" value="DNA_polIII_beta"/>
</dbReference>
<evidence type="ECO:0000256" key="4">
    <source>
        <dbReference type="ARBA" id="ARBA00022679"/>
    </source>
</evidence>
<evidence type="ECO:0000256" key="8">
    <source>
        <dbReference type="ARBA" id="ARBA00023125"/>
    </source>
</evidence>
<organism evidence="14 15">
    <name type="scientific">Corynebacterium genitalium ATCC 33030</name>
    <dbReference type="NCBI Taxonomy" id="585529"/>
    <lineage>
        <taxon>Bacteria</taxon>
        <taxon>Bacillati</taxon>
        <taxon>Actinomycetota</taxon>
        <taxon>Actinomycetes</taxon>
        <taxon>Mycobacteriales</taxon>
        <taxon>Corynebacteriaceae</taxon>
        <taxon>Corynebacterium</taxon>
    </lineage>
</organism>
<dbReference type="eggNOG" id="COG0592">
    <property type="taxonomic scope" value="Bacteria"/>
</dbReference>
<dbReference type="EMBL" id="ACLJ02000001">
    <property type="protein sequence ID" value="EFK55326.1"/>
    <property type="molecule type" value="Genomic_DNA"/>
</dbReference>
<dbReference type="InterPro" id="IPR022634">
    <property type="entry name" value="DNA_polIII_beta_N"/>
</dbReference>
<name>D7W946_9CORY</name>
<sequence length="418" mass="45196">MALKALTWPERSSNKEQASMDTQADVNVSFRVHKDDLSDAVAWVARNLPTKNTQPVLRAVVITADDNGLEFAGFDYEVSTRVRIAAEVDQPGRVAVAGKLMADIVSNMPAKPIDVSVADNQRLLLQGGSARFELPLMPLDDYPQLPVLPEVTGTLDTTTFVDAITQVASAAGRDDTLPMLTGVHMEVSGNRVQLAATDRFRLALRSLEWEPKAPDVEAKLLIPAKTLLDNARTLDTHLEEPVEIAVGSGDNVGGDGLFGLHSGNRETTTRMLDAEFPNIQPLLPKTHTSMASVEIAPLMEAIRRVSLVADRNAQLRMHFQPGEVTLFASGAESGEASESLQCAFTGADELLIAFNSGYLRDGLNVIHTDRVVFGFTEASRPAIMVPEPDELPEAAADGSFETPATNFTYLLMPVRLPG</sequence>